<dbReference type="EMBL" id="BAAAFD010000002">
    <property type="protein sequence ID" value="GAA0854354.1"/>
    <property type="molecule type" value="Genomic_DNA"/>
</dbReference>
<protein>
    <recommendedName>
        <fullName evidence="4">DUF2178 domain-containing protein</fullName>
    </recommendedName>
</protein>
<keyword evidence="3" id="KW-1185">Reference proteome</keyword>
<gene>
    <name evidence="2" type="ORF">GCM10009114_09770</name>
</gene>
<organism evidence="2 3">
    <name type="scientific">Aliiglaciecola litoralis</name>
    <dbReference type="NCBI Taxonomy" id="582857"/>
    <lineage>
        <taxon>Bacteria</taxon>
        <taxon>Pseudomonadati</taxon>
        <taxon>Pseudomonadota</taxon>
        <taxon>Gammaproteobacteria</taxon>
        <taxon>Alteromonadales</taxon>
        <taxon>Alteromonadaceae</taxon>
        <taxon>Aliiglaciecola</taxon>
    </lineage>
</organism>
<evidence type="ECO:0000256" key="1">
    <source>
        <dbReference type="SAM" id="Phobius"/>
    </source>
</evidence>
<evidence type="ECO:0000313" key="3">
    <source>
        <dbReference type="Proteomes" id="UP001500359"/>
    </source>
</evidence>
<feature type="transmembrane region" description="Helical" evidence="1">
    <location>
        <begin position="22"/>
        <end position="43"/>
    </location>
</feature>
<reference evidence="3" key="1">
    <citation type="journal article" date="2019" name="Int. J. Syst. Evol. Microbiol.">
        <title>The Global Catalogue of Microorganisms (GCM) 10K type strain sequencing project: providing services to taxonomists for standard genome sequencing and annotation.</title>
        <authorList>
            <consortium name="The Broad Institute Genomics Platform"/>
            <consortium name="The Broad Institute Genome Sequencing Center for Infectious Disease"/>
            <person name="Wu L."/>
            <person name="Ma J."/>
        </authorList>
    </citation>
    <scope>NUCLEOTIDE SEQUENCE [LARGE SCALE GENOMIC DNA]</scope>
    <source>
        <strain evidence="3">JCM 15896</strain>
    </source>
</reference>
<feature type="transmembrane region" description="Helical" evidence="1">
    <location>
        <begin position="117"/>
        <end position="136"/>
    </location>
</feature>
<comment type="caution">
    <text evidence="2">The sequence shown here is derived from an EMBL/GenBank/DDBJ whole genome shotgun (WGS) entry which is preliminary data.</text>
</comment>
<keyword evidence="1" id="KW-1133">Transmembrane helix</keyword>
<dbReference type="Proteomes" id="UP001500359">
    <property type="component" value="Unassembled WGS sequence"/>
</dbReference>
<name>A0ABP3WRT8_9ALTE</name>
<keyword evidence="1" id="KW-0472">Membrane</keyword>
<feature type="transmembrane region" description="Helical" evidence="1">
    <location>
        <begin position="49"/>
        <end position="66"/>
    </location>
</feature>
<sequence length="140" mass="15846">MNATNQQPEKLKQRMKRSTKQLMIWTFSWVASLALVAFGPMYLWNFGTTFTMIAIFINIACGYKMIMANKNHLMDMDEMERRIQLEAMAISLGVSMVFGAVYGLLDAVKMISHSPNPSNILFVMGISYGIAIGLGYRRYA</sequence>
<feature type="transmembrane region" description="Helical" evidence="1">
    <location>
        <begin position="87"/>
        <end position="105"/>
    </location>
</feature>
<dbReference type="RefSeq" id="WP_343857099.1">
    <property type="nucleotide sequence ID" value="NZ_BAAAFD010000002.1"/>
</dbReference>
<keyword evidence="1" id="KW-0812">Transmembrane</keyword>
<evidence type="ECO:0000313" key="2">
    <source>
        <dbReference type="EMBL" id="GAA0854354.1"/>
    </source>
</evidence>
<evidence type="ECO:0008006" key="4">
    <source>
        <dbReference type="Google" id="ProtNLM"/>
    </source>
</evidence>
<proteinExistence type="predicted"/>
<accession>A0ABP3WRT8</accession>